<feature type="domain" description="HTH LytTR-type" evidence="3">
    <location>
        <begin position="143"/>
        <end position="234"/>
    </location>
</feature>
<evidence type="ECO:0000313" key="4">
    <source>
        <dbReference type="EMBL" id="ALJ06530.1"/>
    </source>
</evidence>
<feature type="domain" description="Response regulatory" evidence="2">
    <location>
        <begin position="3"/>
        <end position="115"/>
    </location>
</feature>
<dbReference type="Gene3D" id="2.40.50.1020">
    <property type="entry name" value="LytTr DNA-binding domain"/>
    <property type="match status" value="1"/>
</dbReference>
<dbReference type="RefSeq" id="WP_054730696.1">
    <property type="nucleotide sequence ID" value="NZ_CP012898.1"/>
</dbReference>
<dbReference type="InterPro" id="IPR011006">
    <property type="entry name" value="CheY-like_superfamily"/>
</dbReference>
<keyword evidence="1" id="KW-0597">Phosphoprotein</keyword>
<keyword evidence="5" id="KW-1185">Reference proteome</keyword>
<dbReference type="PROSITE" id="PS50110">
    <property type="entry name" value="RESPONSE_REGULATORY"/>
    <property type="match status" value="1"/>
</dbReference>
<dbReference type="SUPFAM" id="SSF52172">
    <property type="entry name" value="CheY-like"/>
    <property type="match status" value="1"/>
</dbReference>
<feature type="modified residue" description="4-aspartylphosphate" evidence="1">
    <location>
        <position position="54"/>
    </location>
</feature>
<dbReference type="KEGG" id="ahz:APS56_15925"/>
<dbReference type="Proteomes" id="UP000057981">
    <property type="component" value="Chromosome"/>
</dbReference>
<dbReference type="EMBL" id="CP012898">
    <property type="protein sequence ID" value="ALJ06530.1"/>
    <property type="molecule type" value="Genomic_DNA"/>
</dbReference>
<dbReference type="Gene3D" id="3.40.50.2300">
    <property type="match status" value="1"/>
</dbReference>
<dbReference type="InterPro" id="IPR007492">
    <property type="entry name" value="LytTR_DNA-bd_dom"/>
</dbReference>
<dbReference type="PANTHER" id="PTHR37299:SF1">
    <property type="entry name" value="STAGE 0 SPORULATION PROTEIN A HOMOLOG"/>
    <property type="match status" value="1"/>
</dbReference>
<reference evidence="4 5" key="1">
    <citation type="submission" date="2015-10" db="EMBL/GenBank/DDBJ databases">
        <authorList>
            <person name="Gilbert D.G."/>
        </authorList>
    </citation>
    <scope>NUCLEOTIDE SEQUENCE [LARGE SCALE GENOMIC DNA]</scope>
    <source>
        <strain evidence="5">HZ-22</strain>
    </source>
</reference>
<dbReference type="PROSITE" id="PS50930">
    <property type="entry name" value="HTH_LYTTR"/>
    <property type="match status" value="1"/>
</dbReference>
<dbReference type="OrthoDB" id="2168082at2"/>
<dbReference type="AlphaFoldDB" id="A0A0P0CJW4"/>
<gene>
    <name evidence="4" type="ORF">APS56_15925</name>
</gene>
<dbReference type="PATRIC" id="fig|1736674.3.peg.3258"/>
<evidence type="ECO:0000259" key="2">
    <source>
        <dbReference type="PROSITE" id="PS50110"/>
    </source>
</evidence>
<dbReference type="SMART" id="SM00850">
    <property type="entry name" value="LytTR"/>
    <property type="match status" value="1"/>
</dbReference>
<evidence type="ECO:0000256" key="1">
    <source>
        <dbReference type="PROSITE-ProRule" id="PRU00169"/>
    </source>
</evidence>
<dbReference type="SMART" id="SM00448">
    <property type="entry name" value="REC"/>
    <property type="match status" value="1"/>
</dbReference>
<accession>A0A0P0CJW4</accession>
<dbReference type="PANTHER" id="PTHR37299">
    <property type="entry name" value="TRANSCRIPTIONAL REGULATOR-RELATED"/>
    <property type="match status" value="1"/>
</dbReference>
<dbReference type="Pfam" id="PF04397">
    <property type="entry name" value="LytTR"/>
    <property type="match status" value="1"/>
</dbReference>
<proteinExistence type="predicted"/>
<organism evidence="4 5">
    <name type="scientific">Pseudalgibacter alginicilyticus</name>
    <dbReference type="NCBI Taxonomy" id="1736674"/>
    <lineage>
        <taxon>Bacteria</taxon>
        <taxon>Pseudomonadati</taxon>
        <taxon>Bacteroidota</taxon>
        <taxon>Flavobacteriia</taxon>
        <taxon>Flavobacteriales</taxon>
        <taxon>Flavobacteriaceae</taxon>
        <taxon>Pseudalgibacter</taxon>
    </lineage>
</organism>
<dbReference type="STRING" id="1736674.APS56_15925"/>
<dbReference type="InterPro" id="IPR001789">
    <property type="entry name" value="Sig_transdc_resp-reg_receiver"/>
</dbReference>
<evidence type="ECO:0008006" key="6">
    <source>
        <dbReference type="Google" id="ProtNLM"/>
    </source>
</evidence>
<evidence type="ECO:0000313" key="5">
    <source>
        <dbReference type="Proteomes" id="UP000057981"/>
    </source>
</evidence>
<protein>
    <recommendedName>
        <fullName evidence="6">Two-component system response regulator</fullName>
    </recommendedName>
</protein>
<dbReference type="GO" id="GO:0003677">
    <property type="term" value="F:DNA binding"/>
    <property type="evidence" value="ECO:0007669"/>
    <property type="project" value="InterPro"/>
</dbReference>
<evidence type="ECO:0000259" key="3">
    <source>
        <dbReference type="PROSITE" id="PS50930"/>
    </source>
</evidence>
<dbReference type="GO" id="GO:0000156">
    <property type="term" value="F:phosphorelay response regulator activity"/>
    <property type="evidence" value="ECO:0007669"/>
    <property type="project" value="InterPro"/>
</dbReference>
<dbReference type="InterPro" id="IPR046947">
    <property type="entry name" value="LytR-like"/>
</dbReference>
<dbReference type="Pfam" id="PF00072">
    <property type="entry name" value="Response_reg"/>
    <property type="match status" value="1"/>
</dbReference>
<sequence length="245" mass="28513">MMNIAVIDDEQHCTDRLLALLEPYKDKIETICFDTVDGAIKGIETLHPNIVFLDVQLHDKTGFDVLSSISNRNFCLIFTTAYEQYAIEAFKFSAIDYLLKPIAKDDFENAIRKAFERVEQNQLNERINVLFSHLYKEPTIKRISIPTKEGYNFLNITDIVRCEADVNYTHIFTIDSIKHTVSKPLKHFEGLLSNHKFFRIHNSHLINLNHVKSYAKSGYVTLLDNTKLEISIRRKEEFIKVCNRI</sequence>
<name>A0A0P0CJW4_9FLAO</name>